<accession>A0A9D3WR97</accession>
<sequence>MEYGCGTAVSKKGEGAGKVQGASVFQCESTGTDPPHSPPGETNSEPSRLRPPALFQGGGNQKKTNPCPLHPFCTYITLELCLLFKKGIKEAESSPARTELNLHN</sequence>
<dbReference type="AlphaFoldDB" id="A0A9D3WR97"/>
<protein>
    <submittedName>
        <fullName evidence="2">Uncharacterized protein</fullName>
    </submittedName>
</protein>
<gene>
    <name evidence="2" type="ORF">KIL84_015706</name>
</gene>
<keyword evidence="3" id="KW-1185">Reference proteome</keyword>
<dbReference type="EMBL" id="JAHDVG010000487">
    <property type="protein sequence ID" value="KAH1166534.1"/>
    <property type="molecule type" value="Genomic_DNA"/>
</dbReference>
<evidence type="ECO:0000313" key="3">
    <source>
        <dbReference type="Proteomes" id="UP000827986"/>
    </source>
</evidence>
<organism evidence="2 3">
    <name type="scientific">Mauremys mutica</name>
    <name type="common">yellowpond turtle</name>
    <dbReference type="NCBI Taxonomy" id="74926"/>
    <lineage>
        <taxon>Eukaryota</taxon>
        <taxon>Metazoa</taxon>
        <taxon>Chordata</taxon>
        <taxon>Craniata</taxon>
        <taxon>Vertebrata</taxon>
        <taxon>Euteleostomi</taxon>
        <taxon>Archelosauria</taxon>
        <taxon>Testudinata</taxon>
        <taxon>Testudines</taxon>
        <taxon>Cryptodira</taxon>
        <taxon>Durocryptodira</taxon>
        <taxon>Testudinoidea</taxon>
        <taxon>Geoemydidae</taxon>
        <taxon>Geoemydinae</taxon>
        <taxon>Mauremys</taxon>
    </lineage>
</organism>
<comment type="caution">
    <text evidence="2">The sequence shown here is derived from an EMBL/GenBank/DDBJ whole genome shotgun (WGS) entry which is preliminary data.</text>
</comment>
<reference evidence="2" key="1">
    <citation type="submission" date="2021-09" db="EMBL/GenBank/DDBJ databases">
        <title>The genome of Mauremys mutica provides insights into the evolution of semi-aquatic lifestyle.</title>
        <authorList>
            <person name="Gong S."/>
            <person name="Gao Y."/>
        </authorList>
    </citation>
    <scope>NUCLEOTIDE SEQUENCE</scope>
    <source>
        <strain evidence="2">MM-2020</strain>
        <tissue evidence="2">Muscle</tissue>
    </source>
</reference>
<name>A0A9D3WR97_9SAUR</name>
<evidence type="ECO:0000313" key="2">
    <source>
        <dbReference type="EMBL" id="KAH1166534.1"/>
    </source>
</evidence>
<evidence type="ECO:0000256" key="1">
    <source>
        <dbReference type="SAM" id="MobiDB-lite"/>
    </source>
</evidence>
<proteinExistence type="predicted"/>
<dbReference type="Proteomes" id="UP000827986">
    <property type="component" value="Unassembled WGS sequence"/>
</dbReference>
<feature type="region of interest" description="Disordered" evidence="1">
    <location>
        <begin position="1"/>
        <end position="67"/>
    </location>
</feature>